<name>A0A838B8Y1_9HYPH</name>
<feature type="compositionally biased region" description="Polar residues" evidence="1">
    <location>
        <begin position="43"/>
        <end position="53"/>
    </location>
</feature>
<keyword evidence="3" id="KW-1185">Reference proteome</keyword>
<evidence type="ECO:0000313" key="2">
    <source>
        <dbReference type="EMBL" id="MBA1142612.1"/>
    </source>
</evidence>
<feature type="region of interest" description="Disordered" evidence="1">
    <location>
        <begin position="42"/>
        <end position="75"/>
    </location>
</feature>
<dbReference type="AlphaFoldDB" id="A0A838B8Y1"/>
<reference evidence="2 3" key="1">
    <citation type="submission" date="2020-07" db="EMBL/GenBank/DDBJ databases">
        <title>Definition of the novel symbiovar canariense within Mesorhizobium novociceri, a new species of genus Mesorhizobium nodulating Cicer canariense in the Caldera de Taburiente National Park (La Palma, Canary Islands).</title>
        <authorList>
            <person name="Leon-Barrios M."/>
            <person name="Perez-Yepez J."/>
            <person name="Flores-Felix J.D."/>
            <person name="Ramirez-Baena M.H."/>
            <person name="Pulido-Suarez L."/>
            <person name="Igual J.M."/>
            <person name="Velazquez E."/>
            <person name="Peix A."/>
        </authorList>
    </citation>
    <scope>NUCLEOTIDE SEQUENCE [LARGE SCALE GENOMIC DNA]</scope>
    <source>
        <strain evidence="2 3">CCANP35</strain>
    </source>
</reference>
<dbReference type="InterPro" id="IPR041374">
    <property type="entry name" value="BaeRF_family12"/>
</dbReference>
<protein>
    <submittedName>
        <fullName evidence="2">Host attachment protein</fullName>
    </submittedName>
</protein>
<dbReference type="RefSeq" id="WP_181059562.1">
    <property type="nucleotide sequence ID" value="NZ_JACDTY010000010.1"/>
</dbReference>
<evidence type="ECO:0000313" key="3">
    <source>
        <dbReference type="Proteomes" id="UP000558284"/>
    </source>
</evidence>
<sequence>MSKINLRHGLLVMVADGEKALFLKNEGDNLYPNLQLFQEMKQDNPSTREQGSDSPGRYNDGPSVHRSAVEDTDWHRQGKERFAEEIADRLYKLAHHGIFDDIVLIAPPLVLGTMRKKLHKEVTDKVQAEIPKTLTNHAVIDIEAMLQAAA</sequence>
<gene>
    <name evidence="2" type="ORF">H0241_20535</name>
</gene>
<organism evidence="2 3">
    <name type="scientific">Mesorhizobium neociceri</name>
    <dbReference type="NCBI Taxonomy" id="1307853"/>
    <lineage>
        <taxon>Bacteria</taxon>
        <taxon>Pseudomonadati</taxon>
        <taxon>Pseudomonadota</taxon>
        <taxon>Alphaproteobacteria</taxon>
        <taxon>Hyphomicrobiales</taxon>
        <taxon>Phyllobacteriaceae</taxon>
        <taxon>Mesorhizobium</taxon>
    </lineage>
</organism>
<accession>A0A838B8Y1</accession>
<dbReference type="EMBL" id="JACDTY010000010">
    <property type="protein sequence ID" value="MBA1142612.1"/>
    <property type="molecule type" value="Genomic_DNA"/>
</dbReference>
<evidence type="ECO:0000256" key="1">
    <source>
        <dbReference type="SAM" id="MobiDB-lite"/>
    </source>
</evidence>
<dbReference type="Proteomes" id="UP000558284">
    <property type="component" value="Unassembled WGS sequence"/>
</dbReference>
<proteinExistence type="predicted"/>
<dbReference type="Pfam" id="PF18856">
    <property type="entry name" value="baeRF_family12"/>
    <property type="match status" value="1"/>
</dbReference>
<comment type="caution">
    <text evidence="2">The sequence shown here is derived from an EMBL/GenBank/DDBJ whole genome shotgun (WGS) entry which is preliminary data.</text>
</comment>